<evidence type="ECO:0000313" key="1">
    <source>
        <dbReference type="EMBL" id="CDL84717.1"/>
    </source>
</evidence>
<dbReference type="STRING" id="1427518.XSR1_50119"/>
<sequence>MELPNSKNTHDISFEIDSSKMHRMDHQYGVKCLFIQENVMLRNSNNELKDDFIHASVK</sequence>
<gene>
    <name evidence="1" type="ORF">XSR1_50119</name>
</gene>
<name>W1J1T4_9GAMM</name>
<organism evidence="1 2">
    <name type="scientific">Xenorhabdus szentirmaii DSM 16338</name>
    <dbReference type="NCBI Taxonomy" id="1427518"/>
    <lineage>
        <taxon>Bacteria</taxon>
        <taxon>Pseudomonadati</taxon>
        <taxon>Pseudomonadota</taxon>
        <taxon>Gammaproteobacteria</taxon>
        <taxon>Enterobacterales</taxon>
        <taxon>Morganellaceae</taxon>
        <taxon>Xenorhabdus</taxon>
    </lineage>
</organism>
<accession>W1J1T4</accession>
<dbReference type="Proteomes" id="UP000019202">
    <property type="component" value="Unassembled WGS sequence"/>
</dbReference>
<keyword evidence="2" id="KW-1185">Reference proteome</keyword>
<dbReference type="EMBL" id="CBXF010000110">
    <property type="protein sequence ID" value="CDL84717.1"/>
    <property type="molecule type" value="Genomic_DNA"/>
</dbReference>
<comment type="caution">
    <text evidence="1">The sequence shown here is derived from an EMBL/GenBank/DDBJ whole genome shotgun (WGS) entry which is preliminary data.</text>
</comment>
<evidence type="ECO:0000313" key="2">
    <source>
        <dbReference type="Proteomes" id="UP000019202"/>
    </source>
</evidence>
<protein>
    <submittedName>
        <fullName evidence="1">Uncharacterized protein</fullName>
    </submittedName>
</protein>
<reference evidence="1" key="1">
    <citation type="submission" date="2013-11" db="EMBL/GenBank/DDBJ databases">
        <title>Draft genome sequence and annotation of the entomopathogenic bacteria, Xenorhabdus cabanillasi strain JM26 and Xenorhabdus szentirmai strain DSM 16338.</title>
        <authorList>
            <person name="Gualtieri M."/>
            <person name="Ogier J.C."/>
            <person name="Pages S."/>
            <person name="Givaudan A."/>
            <person name="Gaudriault S."/>
        </authorList>
    </citation>
    <scope>NUCLEOTIDE SEQUENCE [LARGE SCALE GENOMIC DNA]</scope>
    <source>
        <strain evidence="1">DSM 16338</strain>
    </source>
</reference>
<dbReference type="AlphaFoldDB" id="W1J1T4"/>
<proteinExistence type="predicted"/>